<evidence type="ECO:0008006" key="3">
    <source>
        <dbReference type="Google" id="ProtNLM"/>
    </source>
</evidence>
<reference evidence="1 2" key="1">
    <citation type="journal article" date="2002" name="Int. J. Syst. Evol. Microbiol.">
        <title>Sphingopyxis witflariensis sp. nov., isolated from activated sludge.</title>
        <authorList>
            <person name="Kampfer P."/>
            <person name="Witzenberger R."/>
            <person name="Denner E.B."/>
            <person name="Busse H.J."/>
            <person name="Neef A."/>
        </authorList>
    </citation>
    <scope>NUCLEOTIDE SEQUENCE [LARGE SCALE GENOMIC DNA]</scope>
    <source>
        <strain evidence="1 2">DSM 14551</strain>
    </source>
</reference>
<keyword evidence="2" id="KW-1185">Reference proteome</keyword>
<proteinExistence type="predicted"/>
<dbReference type="InterPro" id="IPR021352">
    <property type="entry name" value="DUF2971"/>
</dbReference>
<comment type="caution">
    <text evidence="1">The sequence shown here is derived from an EMBL/GenBank/DDBJ whole genome shotgun (WGS) entry which is preliminary data.</text>
</comment>
<organism evidence="1 2">
    <name type="scientific">Sphingopyxis witflariensis</name>
    <dbReference type="NCBI Taxonomy" id="173675"/>
    <lineage>
        <taxon>Bacteria</taxon>
        <taxon>Pseudomonadati</taxon>
        <taxon>Pseudomonadota</taxon>
        <taxon>Alphaproteobacteria</taxon>
        <taxon>Sphingomonadales</taxon>
        <taxon>Sphingomonadaceae</taxon>
        <taxon>Sphingopyxis</taxon>
    </lineage>
</organism>
<gene>
    <name evidence="1" type="ORF">CDQ91_08655</name>
</gene>
<dbReference type="Proteomes" id="UP000197097">
    <property type="component" value="Unassembled WGS sequence"/>
</dbReference>
<protein>
    <recommendedName>
        <fullName evidence="3">DUF2971 domain-containing protein</fullName>
    </recommendedName>
</protein>
<dbReference type="EMBL" id="NISJ01000003">
    <property type="protein sequence ID" value="OWQ98526.1"/>
    <property type="molecule type" value="Genomic_DNA"/>
</dbReference>
<evidence type="ECO:0000313" key="2">
    <source>
        <dbReference type="Proteomes" id="UP000197097"/>
    </source>
</evidence>
<accession>A0A246JZ89</accession>
<dbReference type="OrthoDB" id="4119964at2"/>
<sequence>MEALSASYLFAPPFSAMNDPMEAFYETGGPGDQMVDAILGASGKDIAEIYALVSQMIERFALVSFAGTVEDLPMWAYYGSNFGGMCLEFDTQRLAIGDFHGEELRPVTYARKALPPLTVADVASDGGREAVLARITRKRSEWSHEKEWRYVVGEVGPKHYLDDALKRVYIGPRAQPEEIERICAILDQRPVEVLLGQTRGFDLTFETIKPARTFADCEGVGGDEFDRDEALYAEDELRDFLRVPFENLVRLIEEAALHPNFVGFASIDTSTTVTEAIYMTTIYKLRNNREVYHQRFFDRKLRPLAPRL</sequence>
<dbReference type="Pfam" id="PF11185">
    <property type="entry name" value="DUF2971"/>
    <property type="match status" value="1"/>
</dbReference>
<name>A0A246JZ89_9SPHN</name>
<dbReference type="AlphaFoldDB" id="A0A246JZ89"/>
<evidence type="ECO:0000313" key="1">
    <source>
        <dbReference type="EMBL" id="OWQ98526.1"/>
    </source>
</evidence>